<feature type="domain" description="Cas12f1-like TNB" evidence="2">
    <location>
        <begin position="1"/>
        <end position="35"/>
    </location>
</feature>
<accession>A0A8F3ILK9</accession>
<geneLocation type="plasmid" evidence="3 4">
    <name>pNi1-3</name>
</geneLocation>
<reference evidence="3" key="1">
    <citation type="submission" date="2021-06" db="EMBL/GenBank/DDBJ databases">
        <title>The First Complete Genome Sequence of Species Shewanella decolorationis, from a Bioremediation Competent Strain Ni1-3.</title>
        <authorList>
            <person name="Wang Y."/>
            <person name="Cai X."/>
            <person name="Mao Y."/>
        </authorList>
    </citation>
    <scope>NUCLEOTIDE SEQUENCE</scope>
    <source>
        <plasmid evidence="3">pNi1-3</plasmid>
    </source>
</reference>
<sequence length="53" mass="5886">MLKTMMEYKCAHAGVVFEEVNESYTTQTCSCCREIPASSPKQPRTCLLSGIIV</sequence>
<keyword evidence="3" id="KW-0614">Plasmid</keyword>
<dbReference type="AlphaFoldDB" id="A0A8F3ILK9"/>
<evidence type="ECO:0000313" key="4">
    <source>
        <dbReference type="Proteomes" id="UP000321124"/>
    </source>
</evidence>
<evidence type="ECO:0000259" key="2">
    <source>
        <dbReference type="Pfam" id="PF07282"/>
    </source>
</evidence>
<name>A0A8F3ILK9_9GAMM</name>
<dbReference type="Proteomes" id="UP000321124">
    <property type="component" value="Plasmid pNi1-3"/>
</dbReference>
<organism evidence="3 4">
    <name type="scientific">Shewanella decolorationis</name>
    <dbReference type="NCBI Taxonomy" id="256839"/>
    <lineage>
        <taxon>Bacteria</taxon>
        <taxon>Pseudomonadati</taxon>
        <taxon>Pseudomonadota</taxon>
        <taxon>Gammaproteobacteria</taxon>
        <taxon>Alteromonadales</taxon>
        <taxon>Shewanellaceae</taxon>
        <taxon>Shewanella</taxon>
    </lineage>
</organism>
<dbReference type="KEGG" id="sdeo:D0436_25130"/>
<evidence type="ECO:0000313" key="3">
    <source>
        <dbReference type="EMBL" id="QWY79226.1"/>
    </source>
</evidence>
<gene>
    <name evidence="3" type="ORF">D0436_25130</name>
</gene>
<proteinExistence type="predicted"/>
<dbReference type="GO" id="GO:0003677">
    <property type="term" value="F:DNA binding"/>
    <property type="evidence" value="ECO:0007669"/>
    <property type="project" value="UniProtKB-KW"/>
</dbReference>
<keyword evidence="1" id="KW-0238">DNA-binding</keyword>
<evidence type="ECO:0000256" key="1">
    <source>
        <dbReference type="ARBA" id="ARBA00023125"/>
    </source>
</evidence>
<dbReference type="InterPro" id="IPR010095">
    <property type="entry name" value="Cas12f1-like_TNB"/>
</dbReference>
<protein>
    <submittedName>
        <fullName evidence="3">Transposase</fullName>
    </submittedName>
</protein>
<dbReference type="EMBL" id="CP076856">
    <property type="protein sequence ID" value="QWY79226.1"/>
    <property type="molecule type" value="Genomic_DNA"/>
</dbReference>
<dbReference type="Pfam" id="PF07282">
    <property type="entry name" value="Cas12f1-like_TNB"/>
    <property type="match status" value="1"/>
</dbReference>